<dbReference type="CDD" id="cd04496">
    <property type="entry name" value="SSB_OBF"/>
    <property type="match status" value="1"/>
</dbReference>
<organism evidence="5 6">
    <name type="scientific">Candidatus Magasanikbacteria bacterium CG_4_10_14_0_2_um_filter_37_12</name>
    <dbReference type="NCBI Taxonomy" id="1974637"/>
    <lineage>
        <taxon>Bacteria</taxon>
        <taxon>Candidatus Magasanikiibacteriota</taxon>
    </lineage>
</organism>
<comment type="caution">
    <text evidence="2">Lacks conserved residue(s) required for the propagation of feature annotation.</text>
</comment>
<evidence type="ECO:0000256" key="4">
    <source>
        <dbReference type="SAM" id="MobiDB-lite"/>
    </source>
</evidence>
<comment type="caution">
    <text evidence="5">The sequence shown here is derived from an EMBL/GenBank/DDBJ whole genome shotgun (WGS) entry which is preliminary data.</text>
</comment>
<dbReference type="PIRSF" id="PIRSF002070">
    <property type="entry name" value="SSB"/>
    <property type="match status" value="1"/>
</dbReference>
<dbReference type="PROSITE" id="PS50935">
    <property type="entry name" value="SSB"/>
    <property type="match status" value="1"/>
</dbReference>
<dbReference type="InterPro" id="IPR012340">
    <property type="entry name" value="NA-bd_OB-fold"/>
</dbReference>
<dbReference type="GO" id="GO:0003697">
    <property type="term" value="F:single-stranded DNA binding"/>
    <property type="evidence" value="ECO:0007669"/>
    <property type="project" value="UniProtKB-UniRule"/>
</dbReference>
<feature type="compositionally biased region" description="Polar residues" evidence="4">
    <location>
        <begin position="113"/>
        <end position="123"/>
    </location>
</feature>
<dbReference type="InterPro" id="IPR000424">
    <property type="entry name" value="Primosome_PriB/ssb"/>
</dbReference>
<sequence>MDLNRATVLGRLTRDPEVRTTTTGKTVASLSVATNRVWTNQSGEKQEFVEYHNCVLWGKIGEIAGQYLSKGRRIYLEGRLQTRDWVGNDGVKRYRTEIIVDNMIMLDGPRGSETANSTHSLANNDDAPPAPEDMGGEIKVEDIPF</sequence>
<dbReference type="PANTHER" id="PTHR10302:SF27">
    <property type="entry name" value="SINGLE-STRANDED DNA-BINDING PROTEIN"/>
    <property type="match status" value="1"/>
</dbReference>
<dbReference type="InterPro" id="IPR011344">
    <property type="entry name" value="ssDNA-bd"/>
</dbReference>
<accession>A0A2M7V728</accession>
<dbReference type="Proteomes" id="UP000228568">
    <property type="component" value="Unassembled WGS sequence"/>
</dbReference>
<protein>
    <recommendedName>
        <fullName evidence="2 3">Single-stranded DNA-binding protein</fullName>
        <shortName evidence="2">SSB</shortName>
    </recommendedName>
</protein>
<dbReference type="NCBIfam" id="TIGR00621">
    <property type="entry name" value="ssb"/>
    <property type="match status" value="1"/>
</dbReference>
<dbReference type="SUPFAM" id="SSF50249">
    <property type="entry name" value="Nucleic acid-binding proteins"/>
    <property type="match status" value="1"/>
</dbReference>
<evidence type="ECO:0000313" key="5">
    <source>
        <dbReference type="EMBL" id="PIZ94511.1"/>
    </source>
</evidence>
<comment type="subunit">
    <text evidence="2">Homotetramer.</text>
</comment>
<dbReference type="Gene3D" id="2.40.50.140">
    <property type="entry name" value="Nucleic acid-binding proteins"/>
    <property type="match status" value="1"/>
</dbReference>
<proteinExistence type="inferred from homology"/>
<dbReference type="EMBL" id="PFPK01000040">
    <property type="protein sequence ID" value="PIZ94511.1"/>
    <property type="molecule type" value="Genomic_DNA"/>
</dbReference>
<feature type="region of interest" description="Disordered" evidence="4">
    <location>
        <begin position="110"/>
        <end position="145"/>
    </location>
</feature>
<feature type="compositionally biased region" description="Basic and acidic residues" evidence="4">
    <location>
        <begin position="136"/>
        <end position="145"/>
    </location>
</feature>
<dbReference type="Pfam" id="PF00436">
    <property type="entry name" value="SSB"/>
    <property type="match status" value="1"/>
</dbReference>
<dbReference type="HAMAP" id="MF_00984">
    <property type="entry name" value="SSB"/>
    <property type="match status" value="1"/>
</dbReference>
<reference evidence="6" key="1">
    <citation type="submission" date="2017-09" db="EMBL/GenBank/DDBJ databases">
        <title>Depth-based differentiation of microbial function through sediment-hosted aquifers and enrichment of novel symbionts in the deep terrestrial subsurface.</title>
        <authorList>
            <person name="Probst A.J."/>
            <person name="Ladd B."/>
            <person name="Jarett J.K."/>
            <person name="Geller-Mcgrath D.E."/>
            <person name="Sieber C.M.K."/>
            <person name="Emerson J.B."/>
            <person name="Anantharaman K."/>
            <person name="Thomas B.C."/>
            <person name="Malmstrom R."/>
            <person name="Stieglmeier M."/>
            <person name="Klingl A."/>
            <person name="Woyke T."/>
            <person name="Ryan C.M."/>
            <person name="Banfield J.F."/>
        </authorList>
    </citation>
    <scope>NUCLEOTIDE SEQUENCE [LARGE SCALE GENOMIC DNA]</scope>
</reference>
<evidence type="ECO:0000256" key="3">
    <source>
        <dbReference type="PIRNR" id="PIRNR002070"/>
    </source>
</evidence>
<keyword evidence="1 2" id="KW-0238">DNA-binding</keyword>
<gene>
    <name evidence="5" type="ORF">COX81_03350</name>
</gene>
<name>A0A2M7V728_9BACT</name>
<evidence type="ECO:0000256" key="1">
    <source>
        <dbReference type="ARBA" id="ARBA00023125"/>
    </source>
</evidence>
<dbReference type="AlphaFoldDB" id="A0A2M7V728"/>
<evidence type="ECO:0000256" key="2">
    <source>
        <dbReference type="HAMAP-Rule" id="MF_00984"/>
    </source>
</evidence>
<dbReference type="GO" id="GO:0009295">
    <property type="term" value="C:nucleoid"/>
    <property type="evidence" value="ECO:0007669"/>
    <property type="project" value="TreeGrafter"/>
</dbReference>
<evidence type="ECO:0000313" key="6">
    <source>
        <dbReference type="Proteomes" id="UP000228568"/>
    </source>
</evidence>
<dbReference type="GO" id="GO:0006260">
    <property type="term" value="P:DNA replication"/>
    <property type="evidence" value="ECO:0007669"/>
    <property type="project" value="InterPro"/>
</dbReference>
<dbReference type="PANTHER" id="PTHR10302">
    <property type="entry name" value="SINGLE-STRANDED DNA-BINDING PROTEIN"/>
    <property type="match status" value="1"/>
</dbReference>